<feature type="region of interest" description="Disordered" evidence="4">
    <location>
        <begin position="595"/>
        <end position="616"/>
    </location>
</feature>
<keyword evidence="6" id="KW-1185">Reference proteome</keyword>
<dbReference type="InterPro" id="IPR044841">
    <property type="entry name" value="LUX/BOA-like"/>
</dbReference>
<comment type="caution">
    <text evidence="5">The sequence shown here is derived from an EMBL/GenBank/DDBJ whole genome shotgun (WGS) entry which is preliminary data.</text>
</comment>
<proteinExistence type="predicted"/>
<feature type="compositionally biased region" description="Pro residues" evidence="4">
    <location>
        <begin position="145"/>
        <end position="157"/>
    </location>
</feature>
<dbReference type="EMBL" id="JAGTXO010000013">
    <property type="protein sequence ID" value="KAG8464460.1"/>
    <property type="molecule type" value="Genomic_DNA"/>
</dbReference>
<dbReference type="OrthoDB" id="60033at2759"/>
<sequence length="646" mass="63592">MTEEPQQPSDAGGGSFKRPRTAWDVDVSLEKLMSWDVLEQFMKEFPDENSLLGGGGDGGESGGAANAALTAGRAASAAATASGKAAGGAAAPGALGGFPNIPLDSPFMCPPWPPGAMPDFFGGSMPPFQMPPQIFSAMSGTPFFAQPPPFFQPPPGAPRGGGFSLGAAGGEAEAGEAGGGLGAAGVRKGKAPKRARSGGAKGAAAADADAASGAAGGGSGGGGCGMRRVNSIESGLGEDADDEWAGGEASEKKAAHKQRFVWTAELHRRFEVAVNSLGIEHAKPQAISQLMDVEGCNAPTRQNIKSHLQKYRLLLQKRSKSAAAGAAAAGAAGAGAAAAGAASAGTATAAAAAGATLPPPHAEAGTAANASAEHSTAAGTSARACGGEGEAGASVAGQSGGAVSGSGSDRCGDGAASTSGDDSRVAESHAQLEGRLKKQELNLKVQLQLQAKLHRHLLMQRQLQHQLEVICHGRDTDEEPSTHLDTDIVDTPRGQATLALRNDLRQQLSKAVSMQQEMLTHLDSLVHTDGSPAAVAGGGGLVGGGGASVGGASAGGRRAGGVAADSFATLAHAGVGLGDADDLLFAEHVGGELGQEAGSEARGGGGGDGGGVSVDADADADALENFSIGDMLNENATGCADGDGES</sequence>
<dbReference type="GO" id="GO:0003677">
    <property type="term" value="F:DNA binding"/>
    <property type="evidence" value="ECO:0007669"/>
    <property type="project" value="InterPro"/>
</dbReference>
<evidence type="ECO:0000256" key="3">
    <source>
        <dbReference type="ARBA" id="ARBA00023242"/>
    </source>
</evidence>
<feature type="compositionally biased region" description="Gly residues" evidence="4">
    <location>
        <begin position="158"/>
        <end position="169"/>
    </location>
</feature>
<protein>
    <recommendedName>
        <fullName evidence="7">HTH myb-type domain-containing protein</fullName>
    </recommendedName>
</protein>
<dbReference type="Gene3D" id="1.10.10.60">
    <property type="entry name" value="Homeodomain-like"/>
    <property type="match status" value="1"/>
</dbReference>
<dbReference type="InterPro" id="IPR006447">
    <property type="entry name" value="Myb_dom_plants"/>
</dbReference>
<dbReference type="AlphaFoldDB" id="A0A8J5XJB4"/>
<dbReference type="Proteomes" id="UP000751190">
    <property type="component" value="Unassembled WGS sequence"/>
</dbReference>
<keyword evidence="2" id="KW-0804">Transcription</keyword>
<evidence type="ECO:0000256" key="1">
    <source>
        <dbReference type="ARBA" id="ARBA00023015"/>
    </source>
</evidence>
<feature type="compositionally biased region" description="Gly residues" evidence="4">
    <location>
        <begin position="601"/>
        <end position="612"/>
    </location>
</feature>
<evidence type="ECO:0000313" key="5">
    <source>
        <dbReference type="EMBL" id="KAG8464460.1"/>
    </source>
</evidence>
<dbReference type="PANTHER" id="PTHR31442">
    <property type="entry name" value="HOMEODOMAIN-LIKE SUPERFAMILY PROTEIN-RELATED"/>
    <property type="match status" value="1"/>
</dbReference>
<dbReference type="FunFam" id="1.10.10.60:FF:000007">
    <property type="entry name" value="Two-component response regulator"/>
    <property type="match status" value="1"/>
</dbReference>
<feature type="region of interest" description="Disordered" evidence="4">
    <location>
        <begin position="1"/>
        <end position="20"/>
    </location>
</feature>
<name>A0A8J5XJB4_DIALT</name>
<dbReference type="NCBIfam" id="TIGR01557">
    <property type="entry name" value="myb_SHAQKYF"/>
    <property type="match status" value="1"/>
</dbReference>
<gene>
    <name evidence="5" type="ORF">KFE25_003523</name>
</gene>
<feature type="region of interest" description="Disordered" evidence="4">
    <location>
        <begin position="358"/>
        <end position="429"/>
    </location>
</feature>
<reference evidence="5" key="1">
    <citation type="submission" date="2021-05" db="EMBL/GenBank/DDBJ databases">
        <title>The genome of the haptophyte Pavlova lutheri (Diacronema luteri, Pavlovales) - a model for lipid biosynthesis in eukaryotic algae.</title>
        <authorList>
            <person name="Hulatt C.J."/>
            <person name="Posewitz M.C."/>
        </authorList>
    </citation>
    <scope>NUCLEOTIDE SEQUENCE</scope>
    <source>
        <strain evidence="5">NIVA-4/92</strain>
    </source>
</reference>
<evidence type="ECO:0000313" key="6">
    <source>
        <dbReference type="Proteomes" id="UP000751190"/>
    </source>
</evidence>
<dbReference type="SUPFAM" id="SSF46689">
    <property type="entry name" value="Homeodomain-like"/>
    <property type="match status" value="1"/>
</dbReference>
<accession>A0A8J5XJB4</accession>
<feature type="compositionally biased region" description="Low complexity" evidence="4">
    <location>
        <begin position="362"/>
        <end position="397"/>
    </location>
</feature>
<evidence type="ECO:0000256" key="2">
    <source>
        <dbReference type="ARBA" id="ARBA00023163"/>
    </source>
</evidence>
<keyword evidence="3" id="KW-0539">Nucleus</keyword>
<organism evidence="5 6">
    <name type="scientific">Diacronema lutheri</name>
    <name type="common">Unicellular marine alga</name>
    <name type="synonym">Monochrysis lutheri</name>
    <dbReference type="NCBI Taxonomy" id="2081491"/>
    <lineage>
        <taxon>Eukaryota</taxon>
        <taxon>Haptista</taxon>
        <taxon>Haptophyta</taxon>
        <taxon>Pavlovophyceae</taxon>
        <taxon>Pavlovales</taxon>
        <taxon>Pavlovaceae</taxon>
        <taxon>Diacronema</taxon>
    </lineage>
</organism>
<dbReference type="GO" id="GO:0003700">
    <property type="term" value="F:DNA-binding transcription factor activity"/>
    <property type="evidence" value="ECO:0007669"/>
    <property type="project" value="InterPro"/>
</dbReference>
<dbReference type="InterPro" id="IPR009057">
    <property type="entry name" value="Homeodomain-like_sf"/>
</dbReference>
<evidence type="ECO:0008006" key="7">
    <source>
        <dbReference type="Google" id="ProtNLM"/>
    </source>
</evidence>
<evidence type="ECO:0000256" key="4">
    <source>
        <dbReference type="SAM" id="MobiDB-lite"/>
    </source>
</evidence>
<dbReference type="PANTHER" id="PTHR31442:SF29">
    <property type="entry name" value="HOMEODOMAIN-LIKE SUPERFAMILY PROTEIN"/>
    <property type="match status" value="1"/>
</dbReference>
<keyword evidence="1" id="KW-0805">Transcription regulation</keyword>
<feature type="region of interest" description="Disordered" evidence="4">
    <location>
        <begin position="144"/>
        <end position="170"/>
    </location>
</feature>